<evidence type="ECO:0000256" key="1">
    <source>
        <dbReference type="SAM" id="Phobius"/>
    </source>
</evidence>
<dbReference type="SUPFAM" id="SSF48317">
    <property type="entry name" value="Acid phosphatase/Vanadium-dependent haloperoxidase"/>
    <property type="match status" value="1"/>
</dbReference>
<keyword evidence="1" id="KW-1133">Transmembrane helix</keyword>
<dbReference type="AlphaFoldDB" id="A0A2M6R9D9"/>
<evidence type="ECO:0000313" key="4">
    <source>
        <dbReference type="Proteomes" id="UP000231162"/>
    </source>
</evidence>
<proteinExistence type="predicted"/>
<protein>
    <recommendedName>
        <fullName evidence="2">Phosphatidic acid phosphatase type 2/haloperoxidase domain-containing protein</fullName>
    </recommendedName>
</protein>
<feature type="transmembrane region" description="Helical" evidence="1">
    <location>
        <begin position="154"/>
        <end position="171"/>
    </location>
</feature>
<name>A0A2M6R9D9_9BACT</name>
<dbReference type="InterPro" id="IPR000326">
    <property type="entry name" value="PAP2/HPO"/>
</dbReference>
<keyword evidence="1" id="KW-0472">Membrane</keyword>
<sequence>MNNLIQFDENISVQLNKLVSDSNANNIFWKYSAEYLTYFVPFFFVYLWFAFPKLREVSLRTAVIGVIGWQVIAPLIAKIWFRARPVDMGLLGEKEVLFKRPSYSFPSDHAIFLFSVATGFYLAGYKRLGIALYIVALFITFFRVVVGVHFVGDIIVGALIGIAIAWLAWHYREALDPIFVRPFLMIAKWLRLG</sequence>
<gene>
    <name evidence="3" type="ORF">COT79_03500</name>
</gene>
<evidence type="ECO:0000313" key="3">
    <source>
        <dbReference type="EMBL" id="PIS06641.1"/>
    </source>
</evidence>
<feature type="transmembrane region" description="Helical" evidence="1">
    <location>
        <begin position="130"/>
        <end position="148"/>
    </location>
</feature>
<dbReference type="SMART" id="SM00014">
    <property type="entry name" value="acidPPc"/>
    <property type="match status" value="1"/>
</dbReference>
<dbReference type="Proteomes" id="UP000231162">
    <property type="component" value="Unassembled WGS sequence"/>
</dbReference>
<accession>A0A2M6R9D9</accession>
<organism evidence="3 4">
    <name type="scientific">Candidatus Berkelbacteria bacterium CG10_big_fil_rev_8_21_14_0_10_43_14</name>
    <dbReference type="NCBI Taxonomy" id="1974515"/>
    <lineage>
        <taxon>Bacteria</taxon>
        <taxon>Candidatus Berkelbacteria</taxon>
    </lineage>
</organism>
<dbReference type="Pfam" id="PF01569">
    <property type="entry name" value="PAP2"/>
    <property type="match status" value="1"/>
</dbReference>
<reference evidence="4" key="1">
    <citation type="submission" date="2017-09" db="EMBL/GenBank/DDBJ databases">
        <title>Depth-based differentiation of microbial function through sediment-hosted aquifers and enrichment of novel symbionts in the deep terrestrial subsurface.</title>
        <authorList>
            <person name="Probst A.J."/>
            <person name="Ladd B."/>
            <person name="Jarett J.K."/>
            <person name="Geller-Mcgrath D.E."/>
            <person name="Sieber C.M.K."/>
            <person name="Emerson J.B."/>
            <person name="Anantharaman K."/>
            <person name="Thomas B.C."/>
            <person name="Malmstrom R."/>
            <person name="Stieglmeier M."/>
            <person name="Klingl A."/>
            <person name="Woyke T."/>
            <person name="Ryan C.M."/>
            <person name="Banfield J.F."/>
        </authorList>
    </citation>
    <scope>NUCLEOTIDE SEQUENCE [LARGE SCALE GENOMIC DNA]</scope>
</reference>
<dbReference type="PANTHER" id="PTHR14969">
    <property type="entry name" value="SPHINGOSINE-1-PHOSPHATE PHOSPHOHYDROLASE"/>
    <property type="match status" value="1"/>
</dbReference>
<feature type="transmembrane region" description="Helical" evidence="1">
    <location>
        <begin position="35"/>
        <end position="51"/>
    </location>
</feature>
<feature type="transmembrane region" description="Helical" evidence="1">
    <location>
        <begin position="63"/>
        <end position="83"/>
    </location>
</feature>
<comment type="caution">
    <text evidence="3">The sequence shown here is derived from an EMBL/GenBank/DDBJ whole genome shotgun (WGS) entry which is preliminary data.</text>
</comment>
<evidence type="ECO:0000259" key="2">
    <source>
        <dbReference type="SMART" id="SM00014"/>
    </source>
</evidence>
<dbReference type="InterPro" id="IPR036938">
    <property type="entry name" value="PAP2/HPO_sf"/>
</dbReference>
<dbReference type="Gene3D" id="1.20.144.10">
    <property type="entry name" value="Phosphatidic acid phosphatase type 2/haloperoxidase"/>
    <property type="match status" value="1"/>
</dbReference>
<dbReference type="EMBL" id="PEZX01000044">
    <property type="protein sequence ID" value="PIS06641.1"/>
    <property type="molecule type" value="Genomic_DNA"/>
</dbReference>
<keyword evidence="1" id="KW-0812">Transmembrane</keyword>
<feature type="domain" description="Phosphatidic acid phosphatase type 2/haloperoxidase" evidence="2">
    <location>
        <begin position="57"/>
        <end position="169"/>
    </location>
</feature>
<dbReference type="PANTHER" id="PTHR14969:SF13">
    <property type="entry name" value="AT30094P"/>
    <property type="match status" value="1"/>
</dbReference>